<feature type="domain" description="Beta/gamma crystallin 'Greek key'" evidence="5">
    <location>
        <begin position="152"/>
        <end position="192"/>
    </location>
</feature>
<keyword evidence="7" id="KW-1185">Reference proteome</keyword>
<dbReference type="SMART" id="SM00247">
    <property type="entry name" value="XTALbg"/>
    <property type="match status" value="2"/>
</dbReference>
<dbReference type="AlphaFoldDB" id="A0A8B9WR80"/>
<dbReference type="InterPro" id="IPR011024">
    <property type="entry name" value="G_crystallin-like"/>
</dbReference>
<keyword evidence="3" id="KW-0273">Eye lens protein</keyword>
<dbReference type="InterPro" id="IPR001064">
    <property type="entry name" value="Beta/gamma_crystallin"/>
</dbReference>
<proteinExistence type="inferred from homology"/>
<evidence type="ECO:0000256" key="1">
    <source>
        <dbReference type="ARBA" id="ARBA00003689"/>
    </source>
</evidence>
<dbReference type="GO" id="GO:0007601">
    <property type="term" value="P:visual perception"/>
    <property type="evidence" value="ECO:0007669"/>
    <property type="project" value="TreeGrafter"/>
</dbReference>
<reference evidence="6" key="2">
    <citation type="submission" date="2025-08" db="UniProtKB">
        <authorList>
            <consortium name="Ensembl"/>
        </authorList>
    </citation>
    <scope>IDENTIFICATION</scope>
</reference>
<feature type="domain" description="Beta/gamma crystallin 'Greek key'" evidence="5">
    <location>
        <begin position="193"/>
        <end position="235"/>
    </location>
</feature>
<dbReference type="GO" id="GO:0005212">
    <property type="term" value="F:structural constituent of eye lens"/>
    <property type="evidence" value="ECO:0007669"/>
    <property type="project" value="UniProtKB-KW"/>
</dbReference>
<evidence type="ECO:0000256" key="3">
    <source>
        <dbReference type="ARBA" id="ARBA00022613"/>
    </source>
</evidence>
<dbReference type="PROSITE" id="PS50915">
    <property type="entry name" value="CRYSTALLIN_BETA_GAMMA"/>
    <property type="match status" value="3"/>
</dbReference>
<evidence type="ECO:0000256" key="2">
    <source>
        <dbReference type="ARBA" id="ARBA00009646"/>
    </source>
</evidence>
<dbReference type="PRINTS" id="PR01367">
    <property type="entry name" value="BGCRYSTALLIN"/>
</dbReference>
<accession>A0A8B9WR80</accession>
<dbReference type="GO" id="GO:0002088">
    <property type="term" value="P:lens development in camera-type eye"/>
    <property type="evidence" value="ECO:0007669"/>
    <property type="project" value="TreeGrafter"/>
</dbReference>
<organism evidence="6 7">
    <name type="scientific">Bos mutus grunniens</name>
    <name type="common">Wild yak</name>
    <name type="synonym">Bos grunniens</name>
    <dbReference type="NCBI Taxonomy" id="30521"/>
    <lineage>
        <taxon>Eukaryota</taxon>
        <taxon>Metazoa</taxon>
        <taxon>Chordata</taxon>
        <taxon>Craniata</taxon>
        <taxon>Vertebrata</taxon>
        <taxon>Euteleostomi</taxon>
        <taxon>Mammalia</taxon>
        <taxon>Eutheria</taxon>
        <taxon>Laurasiatheria</taxon>
        <taxon>Artiodactyla</taxon>
        <taxon>Ruminantia</taxon>
        <taxon>Pecora</taxon>
        <taxon>Bovidae</taxon>
        <taxon>Bovinae</taxon>
        <taxon>Bos</taxon>
    </lineage>
</organism>
<dbReference type="PANTHER" id="PTHR11818">
    <property type="entry name" value="BETA/GAMMA CRYSTALLIN"/>
    <property type="match status" value="1"/>
</dbReference>
<dbReference type="GeneTree" id="ENSGT00940000158720"/>
<reference evidence="6" key="3">
    <citation type="submission" date="2025-09" db="UniProtKB">
        <authorList>
            <consortium name="Ensembl"/>
        </authorList>
    </citation>
    <scope>IDENTIFICATION</scope>
</reference>
<dbReference type="InterPro" id="IPR050252">
    <property type="entry name" value="Beta/Gamma-Crystallin"/>
</dbReference>
<evidence type="ECO:0000259" key="5">
    <source>
        <dbReference type="PROSITE" id="PS50915"/>
    </source>
</evidence>
<dbReference type="Pfam" id="PF00030">
    <property type="entry name" value="Crystall"/>
    <property type="match status" value="2"/>
</dbReference>
<dbReference type="Gene3D" id="2.60.20.10">
    <property type="entry name" value="Crystallins"/>
    <property type="match status" value="2"/>
</dbReference>
<dbReference type="SUPFAM" id="SSF49695">
    <property type="entry name" value="gamma-Crystallin-like"/>
    <property type="match status" value="1"/>
</dbReference>
<protein>
    <recommendedName>
        <fullName evidence="5">Beta/gamma crystallin 'Greek key' domain-containing protein</fullName>
    </recommendedName>
</protein>
<dbReference type="Ensembl" id="ENSBGRT00000011274.1">
    <property type="protein sequence ID" value="ENSBGRP00000009811.1"/>
    <property type="gene ID" value="ENSBGRG00000006119.1"/>
</dbReference>
<name>A0A8B9WR80_BOSMU</name>
<comment type="similarity">
    <text evidence="2">Belongs to the beta/gamma-crystallin family.</text>
</comment>
<dbReference type="FunFam" id="2.60.20.10:FF:000003">
    <property type="entry name" value="Crystallin gamma S"/>
    <property type="match status" value="1"/>
</dbReference>
<feature type="domain" description="Beta/gamma crystallin 'Greek key'" evidence="5">
    <location>
        <begin position="105"/>
        <end position="147"/>
    </location>
</feature>
<comment type="function">
    <text evidence="1">Crystallins are the dominant structural components of the vertebrate eye lens.</text>
</comment>
<keyword evidence="4" id="KW-0677">Repeat</keyword>
<evidence type="ECO:0000313" key="6">
    <source>
        <dbReference type="Ensembl" id="ENSBGRP00000009811.1"/>
    </source>
</evidence>
<dbReference type="Proteomes" id="UP000694520">
    <property type="component" value="Chromosome 2"/>
</dbReference>
<evidence type="ECO:0000313" key="7">
    <source>
        <dbReference type="Proteomes" id="UP000694520"/>
    </source>
</evidence>
<sequence>MLLLCFSSHTPIPSFTGHCRQEHIRELAGAGAPGTSLRLEIIILTQETQKQILVTAMPPDCMDGNIADHLLEDRGFQGRHYECSSDHSNLQPYFSRCNSIRVDSGCWMIYEQPNFQGPQYFLRRGDYPDYQQWMGLNDSIRSCRLIPHTGSHRLRIYEREDYRGQMVEITEDCSSLHDRFHFSEIHSFNVLEGWWVLYEMTNYRGRQYLLRPGDYRRYHDWGATNARVGSLRRAVDFY</sequence>
<evidence type="ECO:0000256" key="4">
    <source>
        <dbReference type="ARBA" id="ARBA00022737"/>
    </source>
</evidence>
<dbReference type="FunFam" id="2.60.20.10:FF:000001">
    <property type="entry name" value="Crystallin gamma S"/>
    <property type="match status" value="1"/>
</dbReference>
<dbReference type="PANTHER" id="PTHR11818:SF119">
    <property type="entry name" value="GAMMA-CRYSTALLIN D"/>
    <property type="match status" value="1"/>
</dbReference>
<reference evidence="6" key="1">
    <citation type="submission" date="2019-05" db="EMBL/GenBank/DDBJ databases">
        <authorList>
            <person name="Zhang S."/>
            <person name="Liu J."/>
        </authorList>
    </citation>
    <scope>NUCLEOTIDE SEQUENCE [LARGE SCALE GENOMIC DNA]</scope>
</reference>